<comment type="similarity">
    <text evidence="1 3">Belongs to the short-chain dehydrogenases/reductases (SDR) family.</text>
</comment>
<reference evidence="5" key="1">
    <citation type="submission" date="2016-04" db="EMBL/GenBank/DDBJ databases">
        <authorList>
            <person name="Evans L.H."/>
            <person name="Alamgir A."/>
            <person name="Owens N."/>
            <person name="Weber N.D."/>
            <person name="Virtaneva K."/>
            <person name="Barbian K."/>
            <person name="Babar A."/>
            <person name="Rosenke K."/>
        </authorList>
    </citation>
    <scope>NUCLEOTIDE SEQUENCE</scope>
    <source>
        <strain evidence="5">Nono1</strain>
    </source>
</reference>
<dbReference type="PROSITE" id="PS00061">
    <property type="entry name" value="ADH_SHORT"/>
    <property type="match status" value="1"/>
</dbReference>
<dbReference type="Pfam" id="PF00106">
    <property type="entry name" value="adh_short"/>
    <property type="match status" value="1"/>
</dbReference>
<evidence type="ECO:0000259" key="4">
    <source>
        <dbReference type="SMART" id="SM00822"/>
    </source>
</evidence>
<evidence type="ECO:0000256" key="3">
    <source>
        <dbReference type="RuleBase" id="RU000363"/>
    </source>
</evidence>
<dbReference type="SMART" id="SM00822">
    <property type="entry name" value="PKS_KR"/>
    <property type="match status" value="1"/>
</dbReference>
<keyword evidence="2" id="KW-0560">Oxidoreductase</keyword>
<proteinExistence type="inferred from homology"/>
<organism evidence="5">
    <name type="scientific">Nonomuraea gerenzanensis</name>
    <dbReference type="NCBI Taxonomy" id="93944"/>
    <lineage>
        <taxon>Bacteria</taxon>
        <taxon>Bacillati</taxon>
        <taxon>Actinomycetota</taxon>
        <taxon>Actinomycetes</taxon>
        <taxon>Streptosporangiales</taxon>
        <taxon>Streptosporangiaceae</taxon>
        <taxon>Nonomuraea</taxon>
    </lineage>
</organism>
<dbReference type="InterPro" id="IPR002347">
    <property type="entry name" value="SDR_fam"/>
</dbReference>
<dbReference type="InterPro" id="IPR057326">
    <property type="entry name" value="KR_dom"/>
</dbReference>
<evidence type="ECO:0000256" key="2">
    <source>
        <dbReference type="ARBA" id="ARBA00023002"/>
    </source>
</evidence>
<dbReference type="PRINTS" id="PR00081">
    <property type="entry name" value="GDHRDH"/>
</dbReference>
<dbReference type="InterPro" id="IPR036291">
    <property type="entry name" value="NAD(P)-bd_dom_sf"/>
</dbReference>
<dbReference type="GO" id="GO:0016491">
    <property type="term" value="F:oxidoreductase activity"/>
    <property type="evidence" value="ECO:0007669"/>
    <property type="project" value="UniProtKB-KW"/>
</dbReference>
<dbReference type="SUPFAM" id="SSF51735">
    <property type="entry name" value="NAD(P)-binding Rossmann-fold domains"/>
    <property type="match status" value="1"/>
</dbReference>
<dbReference type="PRINTS" id="PR00080">
    <property type="entry name" value="SDRFAMILY"/>
</dbReference>
<dbReference type="AlphaFoldDB" id="A0A1M4E5U5"/>
<dbReference type="Gene3D" id="3.40.50.720">
    <property type="entry name" value="NAD(P)-binding Rossmann-like Domain"/>
    <property type="match status" value="1"/>
</dbReference>
<gene>
    <name evidence="5" type="ORF">BN4615_P3658</name>
</gene>
<dbReference type="EMBL" id="LT559118">
    <property type="protein sequence ID" value="SBO94142.1"/>
    <property type="molecule type" value="Genomic_DNA"/>
</dbReference>
<accession>A0A1M4E5U5</accession>
<dbReference type="CDD" id="cd05233">
    <property type="entry name" value="SDR_c"/>
    <property type="match status" value="1"/>
</dbReference>
<dbReference type="PANTHER" id="PTHR44196">
    <property type="entry name" value="DEHYDROGENASE/REDUCTASE SDR FAMILY MEMBER 7B"/>
    <property type="match status" value="1"/>
</dbReference>
<dbReference type="GO" id="GO:0016020">
    <property type="term" value="C:membrane"/>
    <property type="evidence" value="ECO:0007669"/>
    <property type="project" value="TreeGrafter"/>
</dbReference>
<sequence length="287" mass="29934">MTVPIGGSGVRSTPRRGIVIMSDDEGRPLALVTGASSGIGYELARQFAEHGFDLVVNAEDAGIDDAARRLRQLGASVEAVQADLTGEAGVERLYARATAGGRRLEVVAINAGVGAGGAFAETDLAGDLRVVDLNVRSSVHLAKLCVRDMAARRRGRVLFTSSIAATQPGPFEATYAASKAFLLSFSEALRDELKDSGVTVTALMPGPTDTAFFERAGMRDTRVGSGKKDDPAQVAAQAYEALMDGEDHVVAGSLKNRAMAGAAKVLPEKAKAQAHRRLAEPGSGDGR</sequence>
<dbReference type="InterPro" id="IPR020904">
    <property type="entry name" value="Sc_DH/Rdtase_CS"/>
</dbReference>
<name>A0A1M4E5U5_9ACTN</name>
<evidence type="ECO:0000256" key="1">
    <source>
        <dbReference type="ARBA" id="ARBA00006484"/>
    </source>
</evidence>
<protein>
    <submittedName>
        <fullName evidence="5">Short-chain dehydrogenase/reductase SDR</fullName>
    </submittedName>
</protein>
<dbReference type="PANTHER" id="PTHR44196:SF2">
    <property type="entry name" value="SHORT-CHAIN DEHYDROGENASE-RELATED"/>
    <property type="match status" value="1"/>
</dbReference>
<evidence type="ECO:0000313" key="5">
    <source>
        <dbReference type="EMBL" id="SBO94142.1"/>
    </source>
</evidence>
<feature type="domain" description="Ketoreductase" evidence="4">
    <location>
        <begin position="28"/>
        <end position="210"/>
    </location>
</feature>